<evidence type="ECO:0000313" key="1">
    <source>
        <dbReference type="EMBL" id="NIH70156.1"/>
    </source>
</evidence>
<dbReference type="Proteomes" id="UP000552836">
    <property type="component" value="Unassembled WGS sequence"/>
</dbReference>
<dbReference type="AlphaFoldDB" id="A0A846LRJ9"/>
<gene>
    <name evidence="1" type="ORF">FB380_004654</name>
</gene>
<evidence type="ECO:0000313" key="2">
    <source>
        <dbReference type="Proteomes" id="UP000552836"/>
    </source>
</evidence>
<name>A0A846LRJ9_9ACTN</name>
<protein>
    <submittedName>
        <fullName evidence="1">Uncharacterized protein</fullName>
    </submittedName>
</protein>
<organism evidence="1 2">
    <name type="scientific">Modestobacter marinus</name>
    <dbReference type="NCBI Taxonomy" id="477641"/>
    <lineage>
        <taxon>Bacteria</taxon>
        <taxon>Bacillati</taxon>
        <taxon>Actinomycetota</taxon>
        <taxon>Actinomycetes</taxon>
        <taxon>Geodermatophilales</taxon>
        <taxon>Geodermatophilaceae</taxon>
        <taxon>Modestobacter</taxon>
    </lineage>
</organism>
<reference evidence="1 2" key="1">
    <citation type="submission" date="2020-02" db="EMBL/GenBank/DDBJ databases">
        <title>Sequencing the genomes of 1000 actinobacteria strains.</title>
        <authorList>
            <person name="Klenk H.-P."/>
        </authorList>
    </citation>
    <scope>NUCLEOTIDE SEQUENCE [LARGE SCALE GENOMIC DNA]</scope>
    <source>
        <strain evidence="1 2">DSM 45201</strain>
    </source>
</reference>
<comment type="caution">
    <text evidence="1">The sequence shown here is derived from an EMBL/GenBank/DDBJ whole genome shotgun (WGS) entry which is preliminary data.</text>
</comment>
<accession>A0A846LRJ9</accession>
<dbReference type="EMBL" id="JAAMPA010000003">
    <property type="protein sequence ID" value="NIH70156.1"/>
    <property type="molecule type" value="Genomic_DNA"/>
</dbReference>
<proteinExistence type="predicted"/>
<sequence>MSMLAELVQVVIGVDSHSQTHTAAVLDRDCCTSR</sequence>